<dbReference type="EMBL" id="MN739271">
    <property type="protein sequence ID" value="QHS96358.1"/>
    <property type="molecule type" value="Genomic_DNA"/>
</dbReference>
<accession>A0A6C0BY72</accession>
<name>A0A6C0BY72_9ZZZZ</name>
<feature type="compositionally biased region" description="Polar residues" evidence="1">
    <location>
        <begin position="63"/>
        <end position="72"/>
    </location>
</feature>
<feature type="transmembrane region" description="Helical" evidence="2">
    <location>
        <begin position="20"/>
        <end position="39"/>
    </location>
</feature>
<evidence type="ECO:0000256" key="1">
    <source>
        <dbReference type="SAM" id="MobiDB-lite"/>
    </source>
</evidence>
<sequence>MLWDHHYSKINQDKYNNIYYINMAEIAIPIIALGSLYITSKNKKGQENFQNERKSNMLRPSDTRPQQNKKQTAVTGALNTNEVFHNPNESSQKYYEKGNVKDIQKINQQENVKTDFESLTGQSLDVANFKHNNMQPFFGSKVRGGTADAQQESILDNMLGSGSQQRTKEERAPLFKPSTDNKFINGAPNMSEFYLSRVNASHKQANTKPWEEERVAPGLGKGFTTDGGDDGFNNGMALRETWAPKDVNELRVKNNPKQTFTLDGLEGPAGSKVHEMGKMGRMEKHTPDTFFINNKERWLLTGAGNSAPTRRSEQMHKDQNRSETSMEYTGITGNASNNSGGASATYAPHTYLEGHKQQLDAQAVLGGISMSKNAGVSDTNGREGFNVLTNNRSSQKQPESTGFMSSVVGSMMAPLLDTMRPGRKENTLKNLRECGNINGVAPASYVDNQKDSCPKTIREINGSKFHMNIQGQGGDAYHVTEHQKVFNQRDKTNYSTFGNVGGSVQGLAPASNDSAMNQRDNPYKEATTYNRFEHGASSHFNNGINVTIDKNDQDRNNNRMFVPTDGPTANIGVDTMSRTTKVPQLNSIGPNRMDGDLLNAFKKNPYTHSLHSAP</sequence>
<keyword evidence="2" id="KW-1133">Transmembrane helix</keyword>
<feature type="region of interest" description="Disordered" evidence="1">
    <location>
        <begin position="47"/>
        <end position="72"/>
    </location>
</feature>
<reference evidence="3" key="1">
    <citation type="journal article" date="2020" name="Nature">
        <title>Giant virus diversity and host interactions through global metagenomics.</title>
        <authorList>
            <person name="Schulz F."/>
            <person name="Roux S."/>
            <person name="Paez-Espino D."/>
            <person name="Jungbluth S."/>
            <person name="Walsh D.A."/>
            <person name="Denef V.J."/>
            <person name="McMahon K.D."/>
            <person name="Konstantinidis K.T."/>
            <person name="Eloe-Fadrosh E.A."/>
            <person name="Kyrpides N.C."/>
            <person name="Woyke T."/>
        </authorList>
    </citation>
    <scope>NUCLEOTIDE SEQUENCE</scope>
    <source>
        <strain evidence="3">GVMAG-M-3300020166-18</strain>
    </source>
</reference>
<feature type="compositionally biased region" description="Basic and acidic residues" evidence="1">
    <location>
        <begin position="310"/>
        <end position="321"/>
    </location>
</feature>
<evidence type="ECO:0000313" key="3">
    <source>
        <dbReference type="EMBL" id="QHS96358.1"/>
    </source>
</evidence>
<proteinExistence type="predicted"/>
<keyword evidence="2" id="KW-0472">Membrane</keyword>
<feature type="region of interest" description="Disordered" evidence="1">
    <location>
        <begin position="303"/>
        <end position="324"/>
    </location>
</feature>
<organism evidence="3">
    <name type="scientific">viral metagenome</name>
    <dbReference type="NCBI Taxonomy" id="1070528"/>
    <lineage>
        <taxon>unclassified sequences</taxon>
        <taxon>metagenomes</taxon>
        <taxon>organismal metagenomes</taxon>
    </lineage>
</organism>
<keyword evidence="2" id="KW-0812">Transmembrane</keyword>
<evidence type="ECO:0000256" key="2">
    <source>
        <dbReference type="SAM" id="Phobius"/>
    </source>
</evidence>
<protein>
    <submittedName>
        <fullName evidence="3">Uncharacterized protein</fullName>
    </submittedName>
</protein>
<dbReference type="AlphaFoldDB" id="A0A6C0BY72"/>